<evidence type="ECO:0000313" key="1">
    <source>
        <dbReference type="EMBL" id="GAG80572.1"/>
    </source>
</evidence>
<dbReference type="Gene3D" id="2.40.10.270">
    <property type="entry name" value="Bacteriophage SPP1 head-tail adaptor protein"/>
    <property type="match status" value="1"/>
</dbReference>
<dbReference type="InterPro" id="IPR038666">
    <property type="entry name" value="SSP1_head-tail_sf"/>
</dbReference>
<comment type="caution">
    <text evidence="1">The sequence shown here is derived from an EMBL/GenBank/DDBJ whole genome shotgun (WGS) entry which is preliminary data.</text>
</comment>
<protein>
    <submittedName>
        <fullName evidence="1">Uncharacterized protein</fullName>
    </submittedName>
</protein>
<proteinExistence type="predicted"/>
<feature type="non-terminal residue" evidence="1">
    <location>
        <position position="70"/>
    </location>
</feature>
<dbReference type="Pfam" id="PF05521">
    <property type="entry name" value="Phage_HCP"/>
    <property type="match status" value="1"/>
</dbReference>
<dbReference type="EMBL" id="BART01009760">
    <property type="protein sequence ID" value="GAG80572.1"/>
    <property type="molecule type" value="Genomic_DNA"/>
</dbReference>
<organism evidence="1">
    <name type="scientific">marine sediment metagenome</name>
    <dbReference type="NCBI Taxonomy" id="412755"/>
    <lineage>
        <taxon>unclassified sequences</taxon>
        <taxon>metagenomes</taxon>
        <taxon>ecological metagenomes</taxon>
    </lineage>
</organism>
<dbReference type="InterPro" id="IPR008767">
    <property type="entry name" value="Phage_SPP1_head-tail_adaptor"/>
</dbReference>
<gene>
    <name evidence="1" type="ORF">S01H4_21520</name>
</gene>
<accession>X1BHA7</accession>
<dbReference type="AlphaFoldDB" id="X1BHA7"/>
<reference evidence="1" key="1">
    <citation type="journal article" date="2014" name="Front. Microbiol.">
        <title>High frequency of phylogenetically diverse reductive dehalogenase-homologous genes in deep subseafloor sedimentary metagenomes.</title>
        <authorList>
            <person name="Kawai M."/>
            <person name="Futagami T."/>
            <person name="Toyoda A."/>
            <person name="Takaki Y."/>
            <person name="Nishi S."/>
            <person name="Hori S."/>
            <person name="Arai W."/>
            <person name="Tsubouchi T."/>
            <person name="Morono Y."/>
            <person name="Uchiyama I."/>
            <person name="Ito T."/>
            <person name="Fujiyama A."/>
            <person name="Inagaki F."/>
            <person name="Takami H."/>
        </authorList>
    </citation>
    <scope>NUCLEOTIDE SEQUENCE</scope>
    <source>
        <strain evidence="1">Expedition CK06-06</strain>
    </source>
</reference>
<sequence>MQIGKLRHKIIIEKVTETINDLGEVIESWAEFAIWKASTAYSLGDVVEPTTPNDYVYECTTAGTSGATEP</sequence>
<name>X1BHA7_9ZZZZ</name>